<dbReference type="EMBL" id="VTEG01000030">
    <property type="protein sequence ID" value="TYR95360.1"/>
    <property type="molecule type" value="Genomic_DNA"/>
</dbReference>
<sequence>MKLGARIFKTGIAIVLALLVADMFNFPNPVFAGIAAVFAIQPTIYRSYLTIIEQIQANLIGAALAVLLVLLFGHNILVVGLAAIIAILIILKLKLENTIGLALVTLIAIMEAPQEDFIQFSLIRFSTIMTGVFASFVVNLIFIPPKYETKLYHKIEDITEEILKWIRLSNRHSSDFHLLKKDFEKIRERLTKSEQLYLLYKEERNYFKSSDIAKSRKLVIYRQMISASRRSFEILKRLNRYENELNHLPEKLRGSITEQLDCLLTYHEQQLLRFIGKMHTIQDNEHTNTVCLNRREMMNLFMDEINKSYNESDINTFHILHIFSAIFEYDEQLEHLDTLITSFQSYHKEENEVTVRETEEY</sequence>
<proteinExistence type="predicted"/>
<organism evidence="7 8">
    <name type="scientific">Rossellomorea vietnamensis</name>
    <dbReference type="NCBI Taxonomy" id="218284"/>
    <lineage>
        <taxon>Bacteria</taxon>
        <taxon>Bacillati</taxon>
        <taxon>Bacillota</taxon>
        <taxon>Bacilli</taxon>
        <taxon>Bacillales</taxon>
        <taxon>Bacillaceae</taxon>
        <taxon>Rossellomorea</taxon>
    </lineage>
</organism>
<evidence type="ECO:0000313" key="8">
    <source>
        <dbReference type="Proteomes" id="UP000325182"/>
    </source>
</evidence>
<dbReference type="PANTHER" id="PTHR30509">
    <property type="entry name" value="P-HYDROXYBENZOIC ACID EFFLUX PUMP SUBUNIT-RELATED"/>
    <property type="match status" value="1"/>
</dbReference>
<dbReference type="Pfam" id="PF06081">
    <property type="entry name" value="ArAE_1"/>
    <property type="match status" value="1"/>
</dbReference>
<accession>A0A5D4M2S0</accession>
<keyword evidence="5 6" id="KW-0472">Membrane</keyword>
<dbReference type="AlphaFoldDB" id="A0A5D4M2S0"/>
<evidence type="ECO:0000256" key="6">
    <source>
        <dbReference type="SAM" id="Phobius"/>
    </source>
</evidence>
<evidence type="ECO:0000313" key="7">
    <source>
        <dbReference type="EMBL" id="TYR95360.1"/>
    </source>
</evidence>
<dbReference type="InterPro" id="IPR010343">
    <property type="entry name" value="ArAE_1"/>
</dbReference>
<comment type="caution">
    <text evidence="7">The sequence shown here is derived from an EMBL/GenBank/DDBJ whole genome shotgun (WGS) entry which is preliminary data.</text>
</comment>
<feature type="transmembrane region" description="Helical" evidence="6">
    <location>
        <begin position="120"/>
        <end position="143"/>
    </location>
</feature>
<reference evidence="7 8" key="1">
    <citation type="submission" date="2019-08" db="EMBL/GenBank/DDBJ databases">
        <title>Bacillus genomes from the desert of Cuatro Cienegas, Coahuila.</title>
        <authorList>
            <person name="Olmedo-Alvarez G."/>
        </authorList>
    </citation>
    <scope>NUCLEOTIDE SEQUENCE [LARGE SCALE GENOMIC DNA]</scope>
    <source>
        <strain evidence="7 8">CH128b_4D</strain>
    </source>
</reference>
<evidence type="ECO:0000256" key="3">
    <source>
        <dbReference type="ARBA" id="ARBA00022692"/>
    </source>
</evidence>
<keyword evidence="2" id="KW-1003">Cell membrane</keyword>
<dbReference type="RefSeq" id="WP_148955253.1">
    <property type="nucleotide sequence ID" value="NZ_VTEG01000030.1"/>
</dbReference>
<dbReference type="Proteomes" id="UP000325182">
    <property type="component" value="Unassembled WGS sequence"/>
</dbReference>
<evidence type="ECO:0000256" key="5">
    <source>
        <dbReference type="ARBA" id="ARBA00023136"/>
    </source>
</evidence>
<keyword evidence="4 6" id="KW-1133">Transmembrane helix</keyword>
<protein>
    <submittedName>
        <fullName evidence="7">Aromatic acid exporter family protein</fullName>
    </submittedName>
</protein>
<comment type="subcellular location">
    <subcellularLocation>
        <location evidence="1">Cell membrane</location>
        <topology evidence="1">Multi-pass membrane protein</topology>
    </subcellularLocation>
</comment>
<evidence type="ECO:0000256" key="4">
    <source>
        <dbReference type="ARBA" id="ARBA00022989"/>
    </source>
</evidence>
<keyword evidence="3 6" id="KW-0812">Transmembrane</keyword>
<evidence type="ECO:0000256" key="1">
    <source>
        <dbReference type="ARBA" id="ARBA00004651"/>
    </source>
</evidence>
<name>A0A5D4M2S0_9BACI</name>
<feature type="transmembrane region" description="Helical" evidence="6">
    <location>
        <begin position="63"/>
        <end position="91"/>
    </location>
</feature>
<dbReference type="GO" id="GO:0005886">
    <property type="term" value="C:plasma membrane"/>
    <property type="evidence" value="ECO:0007669"/>
    <property type="project" value="UniProtKB-SubCell"/>
</dbReference>
<gene>
    <name evidence="7" type="ORF">FZC84_21640</name>
</gene>
<evidence type="ECO:0000256" key="2">
    <source>
        <dbReference type="ARBA" id="ARBA00022475"/>
    </source>
</evidence>
<dbReference type="PANTHER" id="PTHR30509:SF27">
    <property type="entry name" value="UPF0421 PROTEIN YGAE"/>
    <property type="match status" value="1"/>
</dbReference>